<dbReference type="PANTHER" id="PTHR43236">
    <property type="entry name" value="ANTITOXIN HIGA1"/>
    <property type="match status" value="1"/>
</dbReference>
<dbReference type="PANTHER" id="PTHR43236:SF2">
    <property type="entry name" value="BLL0069 PROTEIN"/>
    <property type="match status" value="1"/>
</dbReference>
<dbReference type="Gene3D" id="1.10.10.2910">
    <property type="match status" value="1"/>
</dbReference>
<name>A0A450T3Y3_9GAMM</name>
<dbReference type="EMBL" id="CAADFE010000001">
    <property type="protein sequence ID" value="VFJ61322.1"/>
    <property type="molecule type" value="Genomic_DNA"/>
</dbReference>
<dbReference type="Pfam" id="PF06114">
    <property type="entry name" value="Peptidase_M78"/>
    <property type="match status" value="1"/>
</dbReference>
<proteinExistence type="inferred from homology"/>
<protein>
    <recommendedName>
        <fullName evidence="2">HTH cro/C1-type domain-containing protein</fullName>
    </recommendedName>
</protein>
<accession>A0A450T3Y3</accession>
<comment type="similarity">
    <text evidence="1">Belongs to the short-chain fatty acyl-CoA assimilation regulator (ScfR) family.</text>
</comment>
<dbReference type="AlphaFoldDB" id="A0A450T3Y3"/>
<dbReference type="InterPro" id="IPR001387">
    <property type="entry name" value="Cro/C1-type_HTH"/>
</dbReference>
<evidence type="ECO:0000313" key="3">
    <source>
        <dbReference type="EMBL" id="VFJ61322.1"/>
    </source>
</evidence>
<dbReference type="SUPFAM" id="SSF47413">
    <property type="entry name" value="lambda repressor-like DNA-binding domains"/>
    <property type="match status" value="1"/>
</dbReference>
<dbReference type="SMART" id="SM00530">
    <property type="entry name" value="HTH_XRE"/>
    <property type="match status" value="1"/>
</dbReference>
<dbReference type="Pfam" id="PF13560">
    <property type="entry name" value="HTH_31"/>
    <property type="match status" value="1"/>
</dbReference>
<evidence type="ECO:0000259" key="2">
    <source>
        <dbReference type="SMART" id="SM00530"/>
    </source>
</evidence>
<dbReference type="InterPro" id="IPR010982">
    <property type="entry name" value="Lambda_DNA-bd_dom_sf"/>
</dbReference>
<reference evidence="3" key="1">
    <citation type="submission" date="2019-02" db="EMBL/GenBank/DDBJ databases">
        <authorList>
            <person name="Gruber-Vodicka R. H."/>
            <person name="Seah K. B. B."/>
        </authorList>
    </citation>
    <scope>NUCLEOTIDE SEQUENCE</scope>
    <source>
        <strain evidence="3">BECK_BZ131</strain>
    </source>
</reference>
<dbReference type="InterPro" id="IPR052345">
    <property type="entry name" value="Rad_response_metalloprotease"/>
</dbReference>
<organism evidence="3">
    <name type="scientific">Candidatus Kentrum sp. FW</name>
    <dbReference type="NCBI Taxonomy" id="2126338"/>
    <lineage>
        <taxon>Bacteria</taxon>
        <taxon>Pseudomonadati</taxon>
        <taxon>Pseudomonadota</taxon>
        <taxon>Gammaproteobacteria</taxon>
        <taxon>Candidatus Kentrum</taxon>
    </lineage>
</organism>
<evidence type="ECO:0000256" key="1">
    <source>
        <dbReference type="ARBA" id="ARBA00007227"/>
    </source>
</evidence>
<dbReference type="GO" id="GO:0003677">
    <property type="term" value="F:DNA binding"/>
    <property type="evidence" value="ECO:0007669"/>
    <property type="project" value="InterPro"/>
</dbReference>
<sequence>MPNVNPQILIWARETAGFSVEQAARKLQFKDTKTTTAIQKLSAYESGKQPPSRALLARMAKQYRRPLLVFYMPSPPRKADRGEDYRTPSMDIDPAEEAIVDALVRNIKARQSLLKEALLSEGDAEILPFIGSYSMDKGVTGLAREISGTAGFNLDEYRAAKTQNDALKYLRARIEDLGVFTVLAGNLGNHHTNMDPSVFRGFALSDEIAPFVVLNDQDAKTAQCFTLLHEVAHLWLGGTGISGGTGEQKIERFCNDVASEILLPDSDMQRDLRVPDTSDNQILMDSIDRFASQKKISSGMVAYRLFRRGAIGQSRFEILTTTFHERWRDNRIKNQKKDGGPDYYVVKRSRLGNALLNTAQRMLASGELSTTQVGTVLGVRALKVGNLFSGGGQAA</sequence>
<dbReference type="InterPro" id="IPR010359">
    <property type="entry name" value="IrrE_HExxH"/>
</dbReference>
<feature type="domain" description="HTH cro/C1-type" evidence="2">
    <location>
        <begin position="8"/>
        <end position="70"/>
    </location>
</feature>
<gene>
    <name evidence="3" type="ORF">BECKFW1821C_GA0114237_100147</name>
</gene>
<dbReference type="CDD" id="cd00093">
    <property type="entry name" value="HTH_XRE"/>
    <property type="match status" value="1"/>
</dbReference>